<gene>
    <name evidence="1" type="ORF">QX249_11075</name>
</gene>
<comment type="caution">
    <text evidence="1">The sequence shown here is derived from an EMBL/GenBank/DDBJ whole genome shotgun (WGS) entry which is preliminary data.</text>
</comment>
<dbReference type="AlphaFoldDB" id="A0AAW8Q1Q4"/>
<evidence type="ECO:0000313" key="2">
    <source>
        <dbReference type="Proteomes" id="UP001253193"/>
    </source>
</evidence>
<dbReference type="EMBL" id="JAUHGG010000003">
    <property type="protein sequence ID" value="MDS1821205.1"/>
    <property type="molecule type" value="Genomic_DNA"/>
</dbReference>
<proteinExistence type="predicted"/>
<dbReference type="Proteomes" id="UP001253193">
    <property type="component" value="Unassembled WGS sequence"/>
</dbReference>
<organism evidence="1 2">
    <name type="scientific">Vibrio parahaemolyticus</name>
    <dbReference type="NCBI Taxonomy" id="670"/>
    <lineage>
        <taxon>Bacteria</taxon>
        <taxon>Pseudomonadati</taxon>
        <taxon>Pseudomonadota</taxon>
        <taxon>Gammaproteobacteria</taxon>
        <taxon>Vibrionales</taxon>
        <taxon>Vibrionaceae</taxon>
        <taxon>Vibrio</taxon>
    </lineage>
</organism>
<reference evidence="1" key="1">
    <citation type="submission" date="2023-06" db="EMBL/GenBank/DDBJ databases">
        <title>Genomic Diversity of Vibrio spp. and Metagenomic Analysis of Pathogens in Florida Gulf Coastal Waters Following Hurricane Ian.</title>
        <authorList>
            <person name="Brumfield K.D."/>
        </authorList>
    </citation>
    <scope>NUCLEOTIDE SEQUENCE</scope>
    <source>
        <strain evidence="1">WBS2B-138</strain>
    </source>
</reference>
<sequence>MLIEVEYEGKRFSFNPISQFKSVSLDLWYVYETESDKCLFNYLDECSKQYHLINLFPIPAEVTELAISELTKVITVGHCNTLISRTQSSAS</sequence>
<protein>
    <submittedName>
        <fullName evidence="1">Uncharacterized protein</fullName>
    </submittedName>
</protein>
<dbReference type="RefSeq" id="WP_311020076.1">
    <property type="nucleotide sequence ID" value="NZ_JAUHGG010000003.1"/>
</dbReference>
<name>A0AAW8Q1Q4_VIBPH</name>
<accession>A0AAW8Q1Q4</accession>
<evidence type="ECO:0000313" key="1">
    <source>
        <dbReference type="EMBL" id="MDS1821205.1"/>
    </source>
</evidence>